<keyword evidence="2" id="KW-0028">Amino-acid biosynthesis</keyword>
<dbReference type="EMBL" id="RJJX01000007">
    <property type="protein sequence ID" value="RUT78618.1"/>
    <property type="molecule type" value="Genomic_DNA"/>
</dbReference>
<dbReference type="RefSeq" id="WP_127343316.1">
    <property type="nucleotide sequence ID" value="NZ_RJJX01000007.1"/>
</dbReference>
<dbReference type="GO" id="GO:0008652">
    <property type="term" value="P:amino acid biosynthetic process"/>
    <property type="evidence" value="ECO:0007669"/>
    <property type="project" value="UniProtKB-KW"/>
</dbReference>
<dbReference type="GO" id="GO:0051287">
    <property type="term" value="F:NAD binding"/>
    <property type="evidence" value="ECO:0007669"/>
    <property type="project" value="InterPro"/>
</dbReference>
<organism evidence="8 9">
    <name type="scientific">Ancylomarina longa</name>
    <dbReference type="NCBI Taxonomy" id="2487017"/>
    <lineage>
        <taxon>Bacteria</taxon>
        <taxon>Pseudomonadati</taxon>
        <taxon>Bacteroidota</taxon>
        <taxon>Bacteroidia</taxon>
        <taxon>Marinilabiliales</taxon>
        <taxon>Marinifilaceae</taxon>
        <taxon>Ancylomarina</taxon>
    </lineage>
</organism>
<evidence type="ECO:0000313" key="8">
    <source>
        <dbReference type="EMBL" id="RUT78618.1"/>
    </source>
</evidence>
<evidence type="ECO:0000259" key="7">
    <source>
        <dbReference type="Pfam" id="PF02826"/>
    </source>
</evidence>
<dbReference type="Pfam" id="PF00389">
    <property type="entry name" value="2-Hacid_dh"/>
    <property type="match status" value="1"/>
</dbReference>
<keyword evidence="3 5" id="KW-0560">Oxidoreductase</keyword>
<evidence type="ECO:0000256" key="2">
    <source>
        <dbReference type="ARBA" id="ARBA00022605"/>
    </source>
</evidence>
<gene>
    <name evidence="8" type="ORF">DLK05_07195</name>
</gene>
<evidence type="ECO:0000313" key="9">
    <source>
        <dbReference type="Proteomes" id="UP000282985"/>
    </source>
</evidence>
<dbReference type="InterPro" id="IPR029752">
    <property type="entry name" value="D-isomer_DH_CS1"/>
</dbReference>
<name>A0A434AVU0_9BACT</name>
<dbReference type="SUPFAM" id="SSF52283">
    <property type="entry name" value="Formate/glycerate dehydrogenase catalytic domain-like"/>
    <property type="match status" value="1"/>
</dbReference>
<evidence type="ECO:0000256" key="5">
    <source>
        <dbReference type="RuleBase" id="RU003719"/>
    </source>
</evidence>
<comment type="caution">
    <text evidence="8">The sequence shown here is derived from an EMBL/GenBank/DDBJ whole genome shotgun (WGS) entry which is preliminary data.</text>
</comment>
<dbReference type="InterPro" id="IPR029753">
    <property type="entry name" value="D-isomer_DH_CS"/>
</dbReference>
<keyword evidence="4" id="KW-0520">NAD</keyword>
<dbReference type="PROSITE" id="PS00670">
    <property type="entry name" value="D_2_HYDROXYACID_DH_2"/>
    <property type="match status" value="1"/>
</dbReference>
<dbReference type="InterPro" id="IPR006139">
    <property type="entry name" value="D-isomer_2_OHA_DH_cat_dom"/>
</dbReference>
<dbReference type="PANTHER" id="PTHR42789">
    <property type="entry name" value="D-ISOMER SPECIFIC 2-HYDROXYACID DEHYDROGENASE FAMILY PROTEIN (AFU_ORTHOLOGUE AFUA_6G10090)"/>
    <property type="match status" value="1"/>
</dbReference>
<dbReference type="FunFam" id="3.40.50.720:FF:000203">
    <property type="entry name" value="D-3-phosphoglycerate dehydrogenase (SerA)"/>
    <property type="match status" value="1"/>
</dbReference>
<keyword evidence="9" id="KW-1185">Reference proteome</keyword>
<evidence type="ECO:0000259" key="6">
    <source>
        <dbReference type="Pfam" id="PF00389"/>
    </source>
</evidence>
<dbReference type="InterPro" id="IPR006140">
    <property type="entry name" value="D-isomer_DH_NAD-bd"/>
</dbReference>
<dbReference type="PROSITE" id="PS00065">
    <property type="entry name" value="D_2_HYDROXYACID_DH_1"/>
    <property type="match status" value="1"/>
</dbReference>
<dbReference type="SUPFAM" id="SSF51735">
    <property type="entry name" value="NAD(P)-binding Rossmann-fold domains"/>
    <property type="match status" value="1"/>
</dbReference>
<dbReference type="InterPro" id="IPR036291">
    <property type="entry name" value="NAD(P)-bd_dom_sf"/>
</dbReference>
<dbReference type="PANTHER" id="PTHR42789:SF1">
    <property type="entry name" value="D-ISOMER SPECIFIC 2-HYDROXYACID DEHYDROGENASE FAMILY PROTEIN (AFU_ORTHOLOGUE AFUA_6G10090)"/>
    <property type="match status" value="1"/>
</dbReference>
<comment type="similarity">
    <text evidence="1 5">Belongs to the D-isomer specific 2-hydroxyacid dehydrogenase family.</text>
</comment>
<reference evidence="8 9" key="1">
    <citation type="submission" date="2018-11" db="EMBL/GenBank/DDBJ databases">
        <title>Parancylomarina longa gen. nov., sp. nov., isolated from sediments of southern Okinawa.</title>
        <authorList>
            <person name="Fu T."/>
        </authorList>
    </citation>
    <scope>NUCLEOTIDE SEQUENCE [LARGE SCALE GENOMIC DNA]</scope>
    <source>
        <strain evidence="8 9">T3-2 S1-C</strain>
    </source>
</reference>
<protein>
    <submittedName>
        <fullName evidence="8">Dihydrofolate reductase</fullName>
    </submittedName>
</protein>
<evidence type="ECO:0000256" key="1">
    <source>
        <dbReference type="ARBA" id="ARBA00005854"/>
    </source>
</evidence>
<accession>A0A434AVU0</accession>
<dbReference type="Pfam" id="PF02826">
    <property type="entry name" value="2-Hacid_dh_C"/>
    <property type="match status" value="1"/>
</dbReference>
<proteinExistence type="inferred from homology"/>
<feature type="domain" description="D-isomer specific 2-hydroxyacid dehydrogenase NAD-binding" evidence="7">
    <location>
        <begin position="108"/>
        <end position="284"/>
    </location>
</feature>
<evidence type="ECO:0000256" key="4">
    <source>
        <dbReference type="ARBA" id="ARBA00023027"/>
    </source>
</evidence>
<dbReference type="AlphaFoldDB" id="A0A434AVU0"/>
<evidence type="ECO:0000256" key="3">
    <source>
        <dbReference type="ARBA" id="ARBA00023002"/>
    </source>
</evidence>
<dbReference type="Proteomes" id="UP000282985">
    <property type="component" value="Unassembled WGS sequence"/>
</dbReference>
<dbReference type="OrthoDB" id="9777288at2"/>
<dbReference type="Gene3D" id="3.40.50.720">
    <property type="entry name" value="NAD(P)-binding Rossmann-like Domain"/>
    <property type="match status" value="2"/>
</dbReference>
<dbReference type="GO" id="GO:0016616">
    <property type="term" value="F:oxidoreductase activity, acting on the CH-OH group of donors, NAD or NADP as acceptor"/>
    <property type="evidence" value="ECO:0007669"/>
    <property type="project" value="InterPro"/>
</dbReference>
<sequence length="316" mass="35495">MKNKILVTYSIPREGLVALEKYFELIYPDKEFFTSEELITLIPNCVGILSIFNRELPKEIIFAGRKLRIISNYGVGYNNIDMKAANQAGIVISNTPEAVCEPTAELCMGLMLSLCRRITEYHHQLITNPKFEWGVMKNLGNTLRGKTLGIIGMGKIGKSLADKARIFGMHIIYYNRKPIKDKQYEYASYVDKEQLLKISDVISLNCPLTPETHHLIGNKEFQLMKNTAQIINTSRGSVINEVELLEALEAKKIAGAALDVFEKEPNIPAELLKMGNVLLVPHIGTATFETRIEMAREASKNIIELLINGKAINQVN</sequence>
<dbReference type="InterPro" id="IPR050857">
    <property type="entry name" value="D-2-hydroxyacid_DH"/>
</dbReference>
<feature type="domain" description="D-isomer specific 2-hydroxyacid dehydrogenase catalytic" evidence="6">
    <location>
        <begin position="5"/>
        <end position="316"/>
    </location>
</feature>